<keyword evidence="1 7" id="KW-0813">Transport</keyword>
<evidence type="ECO:0000256" key="1">
    <source>
        <dbReference type="ARBA" id="ARBA00022448"/>
    </source>
</evidence>
<evidence type="ECO:0000313" key="9">
    <source>
        <dbReference type="Proteomes" id="UP001430953"/>
    </source>
</evidence>
<dbReference type="EMBL" id="JADYXP020000002">
    <property type="protein sequence ID" value="KAL0129908.1"/>
    <property type="molecule type" value="Genomic_DNA"/>
</dbReference>
<dbReference type="PANTHER" id="PTHR23249:SF16">
    <property type="entry name" value="TRAFFICKING PROTEIN PARTICLE COMPLEX SUBUNIT 1"/>
    <property type="match status" value="1"/>
</dbReference>
<name>A0AAW2GRP2_9HYME</name>
<evidence type="ECO:0000256" key="7">
    <source>
        <dbReference type="RuleBase" id="RU366065"/>
    </source>
</evidence>
<keyword evidence="2 7" id="KW-0256">Endoplasmic reticulum</keyword>
<keyword evidence="9" id="KW-1185">Reference proteome</keyword>
<comment type="subcellular location">
    <subcellularLocation>
        <location evidence="7">Endoplasmic reticulum</location>
    </subcellularLocation>
    <subcellularLocation>
        <location evidence="7">Golgi apparatus</location>
        <location evidence="7">cis-Golgi network</location>
    </subcellularLocation>
</comment>
<comment type="caution">
    <text evidence="8">The sequence shown here is derived from an EMBL/GenBank/DDBJ whole genome shotgun (WGS) entry which is preliminary data.</text>
</comment>
<dbReference type="InterPro" id="IPR007233">
    <property type="entry name" value="TRAPPC"/>
</dbReference>
<dbReference type="Proteomes" id="UP001430953">
    <property type="component" value="Unassembled WGS sequence"/>
</dbReference>
<dbReference type="Pfam" id="PF04099">
    <property type="entry name" value="Sybindin"/>
    <property type="match status" value="1"/>
</dbReference>
<organism evidence="8 9">
    <name type="scientific">Cardiocondyla obscurior</name>
    <dbReference type="NCBI Taxonomy" id="286306"/>
    <lineage>
        <taxon>Eukaryota</taxon>
        <taxon>Metazoa</taxon>
        <taxon>Ecdysozoa</taxon>
        <taxon>Arthropoda</taxon>
        <taxon>Hexapoda</taxon>
        <taxon>Insecta</taxon>
        <taxon>Pterygota</taxon>
        <taxon>Neoptera</taxon>
        <taxon>Endopterygota</taxon>
        <taxon>Hymenoptera</taxon>
        <taxon>Apocrita</taxon>
        <taxon>Aculeata</taxon>
        <taxon>Formicoidea</taxon>
        <taxon>Formicidae</taxon>
        <taxon>Myrmicinae</taxon>
        <taxon>Cardiocondyla</taxon>
    </lineage>
</organism>
<dbReference type="PANTHER" id="PTHR23249">
    <property type="entry name" value="TRAFFICKING PROTEIN PARTICLE COMPLEX SUBUNIT"/>
    <property type="match status" value="1"/>
</dbReference>
<keyword evidence="4 7" id="KW-0333">Golgi apparatus</keyword>
<comment type="subunit">
    <text evidence="6">Part of the multisubunit transport protein particle (TRAPP) complex. The heterodimer TRAPPC6B-TRAPPC3 interacts with TRAPPC1 likely providing a core for TRAPP complex formation.</text>
</comment>
<dbReference type="GO" id="GO:0030008">
    <property type="term" value="C:TRAPP complex"/>
    <property type="evidence" value="ECO:0007669"/>
    <property type="project" value="UniProtKB-UniRule"/>
</dbReference>
<evidence type="ECO:0000256" key="2">
    <source>
        <dbReference type="ARBA" id="ARBA00022824"/>
    </source>
</evidence>
<dbReference type="CDD" id="cd14855">
    <property type="entry name" value="TRAPPC1_MUM2"/>
    <property type="match status" value="1"/>
</dbReference>
<comment type="similarity">
    <text evidence="5">Belongs to the TRAPP small subunits family. BET5 subfamily.</text>
</comment>
<evidence type="ECO:0000313" key="8">
    <source>
        <dbReference type="EMBL" id="KAL0129908.1"/>
    </source>
</evidence>
<dbReference type="FunFam" id="3.30.450.70:FF:000004">
    <property type="entry name" value="Trafficking protein particle complex 1"/>
    <property type="match status" value="1"/>
</dbReference>
<accession>A0AAW2GRP2</accession>
<dbReference type="InterPro" id="IPR011012">
    <property type="entry name" value="Longin-like_dom_sf"/>
</dbReference>
<gene>
    <name evidence="8" type="ORF">PUN28_001869</name>
</gene>
<dbReference type="SUPFAM" id="SSF64356">
    <property type="entry name" value="SNARE-like"/>
    <property type="match status" value="1"/>
</dbReference>
<dbReference type="GO" id="GO:0005783">
    <property type="term" value="C:endoplasmic reticulum"/>
    <property type="evidence" value="ECO:0007669"/>
    <property type="project" value="UniProtKB-SubCell"/>
</dbReference>
<dbReference type="GO" id="GO:0006888">
    <property type="term" value="P:endoplasmic reticulum to Golgi vesicle-mediated transport"/>
    <property type="evidence" value="ECO:0007669"/>
    <property type="project" value="UniProtKB-UniRule"/>
</dbReference>
<sequence>MKFTFYTASAIFDRQRKVRLGVSPFCHQVTNGGVVQHTAVRNETWKYQKQQQLQGSTSATRVDAAKRKGRTTSAMTIHNLYIFSKTGTLLYYTEWNRLNKSGITKEEEAKLMYGMLFSIKSFVSKISPLDPKEGFLYYKTNKYTLHYFETPSGLKFVLNTDNASQSARELLQQLYREVYLEYVVKNPLCQLNEPIQSELFKLKVDELFKKSPLFLSRSL</sequence>
<dbReference type="SMART" id="SM01399">
    <property type="entry name" value="Sybindin"/>
    <property type="match status" value="1"/>
</dbReference>
<proteinExistence type="inferred from homology"/>
<protein>
    <recommendedName>
        <fullName evidence="7">Trafficking protein particle complex subunit</fullName>
    </recommendedName>
</protein>
<dbReference type="GO" id="GO:0005794">
    <property type="term" value="C:Golgi apparatus"/>
    <property type="evidence" value="ECO:0007669"/>
    <property type="project" value="UniProtKB-SubCell"/>
</dbReference>
<evidence type="ECO:0000256" key="4">
    <source>
        <dbReference type="ARBA" id="ARBA00023034"/>
    </source>
</evidence>
<dbReference type="Gene3D" id="3.30.450.70">
    <property type="match status" value="1"/>
</dbReference>
<evidence type="ECO:0000256" key="5">
    <source>
        <dbReference type="ARBA" id="ARBA00038167"/>
    </source>
</evidence>
<reference evidence="8 9" key="1">
    <citation type="submission" date="2023-03" db="EMBL/GenBank/DDBJ databases">
        <title>High recombination rates correlate with genetic variation in Cardiocondyla obscurior ants.</title>
        <authorList>
            <person name="Errbii M."/>
        </authorList>
    </citation>
    <scope>NUCLEOTIDE SEQUENCE [LARGE SCALE GENOMIC DNA]</scope>
    <source>
        <strain evidence="8">Alpha-2009</strain>
        <tissue evidence="8">Whole body</tissue>
    </source>
</reference>
<dbReference type="AlphaFoldDB" id="A0AAW2GRP2"/>
<evidence type="ECO:0000256" key="6">
    <source>
        <dbReference type="ARBA" id="ARBA00062874"/>
    </source>
</evidence>
<evidence type="ECO:0000256" key="3">
    <source>
        <dbReference type="ARBA" id="ARBA00022892"/>
    </source>
</evidence>
<keyword evidence="3 7" id="KW-0931">ER-Golgi transport</keyword>